<name>A0A6N7Q5W3_9BACT</name>
<organism evidence="4 5">
    <name type="scientific">Polyangium spumosum</name>
    <dbReference type="NCBI Taxonomy" id="889282"/>
    <lineage>
        <taxon>Bacteria</taxon>
        <taxon>Pseudomonadati</taxon>
        <taxon>Myxococcota</taxon>
        <taxon>Polyangia</taxon>
        <taxon>Polyangiales</taxon>
        <taxon>Polyangiaceae</taxon>
        <taxon>Polyangium</taxon>
    </lineage>
</organism>
<dbReference type="Gene3D" id="1.25.40.10">
    <property type="entry name" value="Tetratricopeptide repeat domain"/>
    <property type="match status" value="1"/>
</dbReference>
<feature type="compositionally biased region" description="Low complexity" evidence="2">
    <location>
        <begin position="366"/>
        <end position="378"/>
    </location>
</feature>
<dbReference type="Proteomes" id="UP000440224">
    <property type="component" value="Unassembled WGS sequence"/>
</dbReference>
<reference evidence="4 5" key="1">
    <citation type="submission" date="2019-10" db="EMBL/GenBank/DDBJ databases">
        <title>A soil myxobacterium in the family Polyangiaceae.</title>
        <authorList>
            <person name="Li Y."/>
            <person name="Wang J."/>
        </authorList>
    </citation>
    <scope>NUCLEOTIDE SEQUENCE [LARGE SCALE GENOMIC DNA]</scope>
    <source>
        <strain evidence="4 5">DSM 14734</strain>
    </source>
</reference>
<dbReference type="PANTHER" id="PTHR13037">
    <property type="entry name" value="FORMIN"/>
    <property type="match status" value="1"/>
</dbReference>
<feature type="compositionally biased region" description="Pro residues" evidence="2">
    <location>
        <begin position="315"/>
        <end position="333"/>
    </location>
</feature>
<dbReference type="SUPFAM" id="SSF48452">
    <property type="entry name" value="TPR-like"/>
    <property type="match status" value="1"/>
</dbReference>
<dbReference type="EMBL" id="WJIE01000019">
    <property type="protein sequence ID" value="MRG97674.1"/>
    <property type="molecule type" value="Genomic_DNA"/>
</dbReference>
<proteinExistence type="predicted"/>
<evidence type="ECO:0000256" key="2">
    <source>
        <dbReference type="SAM" id="MobiDB-lite"/>
    </source>
</evidence>
<dbReference type="RefSeq" id="WP_153824450.1">
    <property type="nucleotide sequence ID" value="NZ_WJIE01000019.1"/>
</dbReference>
<gene>
    <name evidence="4" type="ORF">GF068_37990</name>
</gene>
<protein>
    <recommendedName>
        <fullName evidence="3">Zinc finger/thioredoxin putative domain-containing protein</fullName>
    </recommendedName>
</protein>
<feature type="compositionally biased region" description="Pro residues" evidence="2">
    <location>
        <begin position="295"/>
        <end position="308"/>
    </location>
</feature>
<evidence type="ECO:0000256" key="1">
    <source>
        <dbReference type="ARBA" id="ARBA00022581"/>
    </source>
</evidence>
<feature type="region of interest" description="Disordered" evidence="2">
    <location>
        <begin position="795"/>
        <end position="820"/>
    </location>
</feature>
<accession>A0A6N7Q5W3</accession>
<feature type="compositionally biased region" description="Pro residues" evidence="2">
    <location>
        <begin position="274"/>
        <end position="287"/>
    </location>
</feature>
<keyword evidence="5" id="KW-1185">Reference proteome</keyword>
<evidence type="ECO:0000259" key="3">
    <source>
        <dbReference type="Pfam" id="PF13717"/>
    </source>
</evidence>
<feature type="region of interest" description="Disordered" evidence="2">
    <location>
        <begin position="157"/>
        <end position="410"/>
    </location>
</feature>
<feature type="region of interest" description="Disordered" evidence="2">
    <location>
        <begin position="109"/>
        <end position="141"/>
    </location>
</feature>
<dbReference type="Pfam" id="PF13717">
    <property type="entry name" value="Zn_ribbon_4"/>
    <property type="match status" value="1"/>
</dbReference>
<keyword evidence="1" id="KW-0945">Host-virus interaction</keyword>
<dbReference type="Pfam" id="PF14559">
    <property type="entry name" value="TPR_19"/>
    <property type="match status" value="1"/>
</dbReference>
<dbReference type="NCBIfam" id="TIGR02098">
    <property type="entry name" value="MJ0042_CXXC"/>
    <property type="match status" value="1"/>
</dbReference>
<dbReference type="InterPro" id="IPR011723">
    <property type="entry name" value="Znf/thioredoxin_put"/>
</dbReference>
<evidence type="ECO:0000313" key="5">
    <source>
        <dbReference type="Proteomes" id="UP000440224"/>
    </source>
</evidence>
<evidence type="ECO:0000313" key="4">
    <source>
        <dbReference type="EMBL" id="MRG97674.1"/>
    </source>
</evidence>
<dbReference type="PANTHER" id="PTHR13037:SF24">
    <property type="entry name" value="POLYCOMB PROTEIN PCL-RELATED"/>
    <property type="match status" value="1"/>
</dbReference>
<feature type="compositionally biased region" description="Low complexity" evidence="2">
    <location>
        <begin position="398"/>
        <end position="410"/>
    </location>
</feature>
<dbReference type="AlphaFoldDB" id="A0A6N7Q5W3"/>
<comment type="caution">
    <text evidence="4">The sequence shown here is derived from an EMBL/GenBank/DDBJ whole genome shotgun (WGS) entry which is preliminary data.</text>
</comment>
<dbReference type="InterPro" id="IPR011990">
    <property type="entry name" value="TPR-like_helical_dom_sf"/>
</dbReference>
<feature type="compositionally biased region" description="Pro residues" evidence="2">
    <location>
        <begin position="258"/>
        <end position="267"/>
    </location>
</feature>
<feature type="domain" description="Zinc finger/thioredoxin putative" evidence="3">
    <location>
        <begin position="1"/>
        <end position="36"/>
    </location>
</feature>
<feature type="compositionally biased region" description="Low complexity" evidence="2">
    <location>
        <begin position="157"/>
        <end position="171"/>
    </location>
</feature>
<sequence>MEVTCERCGTVYDFDDALVSERGTSVKCTTCGHQFKVRRASVGTVPDTWVVRTVDGREIEFTALRELQGAIHDGKVSREDVLSRSNSRPRRLGSIAELEPFFNRIGMTVPATGTTPPPGPARTRTRTPAGLGGGAAPPPRQQEASVVFALPGRQPGAASAAAPAAAPRRGSVPPPPPVAMGGALLGKRSPSVRPPAAGNTDIPGLAAPRVPGGLEELNTMDVVEAPISTRTNGPPPPRGQVASSPDERGGSVERISQLPPPPPPPRKPAGSSPMFPPPAPAEGPPLPRKTAPSSPMFPPPEPPPPPRKPAGSSPMFPPPEPPSPPRKATPEPPSVQDAGPSSGDDPTLMMDRSPTSEGPTLMMDRPPVLAAAKPAAATPAPPKSEVVKPASTPSVKNPSSGPASLPPSSALPSGEDMLAISGIPPRRPHAARWIVGVLLLGLGALGVVMVAREYLPNKGAATQPQGDARLGALLDQGDRDLRDGDLDAANESYVKASALADGDLRVAVRLARLAAVRADVAWLKVRLLAAADPDLPNAKRELDLVVGRAKQAADRAQSIAASDADVTRCRIDALRLAGDVDGARKLVSSLPKSTSQASDELLFATLDLAEPAPVWATVIERLKSAARDEQNLGRARSMLIYALARSGDAAGAKVELERLAAMPRPHPLVRLLRAFVTSAEGAAKPPEVEAASVKVEAGEAALASAIEAIEKGDLDRAEGLLKELAQKSPKDTKVLKAQGDLALKKKDRAAAIRAYEQAVAADAGNLDAVAGLADLRWENGERMTASTLYRKIIEKGGDTNPHTKRAKQRLAQFADSWEPQ</sequence>
<dbReference type="OrthoDB" id="5506264at2"/>